<evidence type="ECO:0000313" key="2">
    <source>
        <dbReference type="EnsemblPlants" id="PAC:32947680.CDS.1"/>
    </source>
</evidence>
<evidence type="ECO:0000313" key="1">
    <source>
        <dbReference type="EMBL" id="PNR32666.1"/>
    </source>
</evidence>
<dbReference type="EMBL" id="ABEU02000020">
    <property type="protein sequence ID" value="PNR32666.1"/>
    <property type="molecule type" value="Genomic_DNA"/>
</dbReference>
<accession>A0A2K1ITR0</accession>
<dbReference type="InParanoid" id="A0A2K1ITR0"/>
<reference evidence="1 3" key="2">
    <citation type="journal article" date="2018" name="Plant J.">
        <title>The Physcomitrella patens chromosome-scale assembly reveals moss genome structure and evolution.</title>
        <authorList>
            <person name="Lang D."/>
            <person name="Ullrich K.K."/>
            <person name="Murat F."/>
            <person name="Fuchs J."/>
            <person name="Jenkins J."/>
            <person name="Haas F.B."/>
            <person name="Piednoel M."/>
            <person name="Gundlach H."/>
            <person name="Van Bel M."/>
            <person name="Meyberg R."/>
            <person name="Vives C."/>
            <person name="Morata J."/>
            <person name="Symeonidi A."/>
            <person name="Hiss M."/>
            <person name="Muchero W."/>
            <person name="Kamisugi Y."/>
            <person name="Saleh O."/>
            <person name="Blanc G."/>
            <person name="Decker E.L."/>
            <person name="van Gessel N."/>
            <person name="Grimwood J."/>
            <person name="Hayes R.D."/>
            <person name="Graham S.W."/>
            <person name="Gunter L.E."/>
            <person name="McDaniel S.F."/>
            <person name="Hoernstein S.N.W."/>
            <person name="Larsson A."/>
            <person name="Li F.W."/>
            <person name="Perroud P.F."/>
            <person name="Phillips J."/>
            <person name="Ranjan P."/>
            <person name="Rokshar D.S."/>
            <person name="Rothfels C.J."/>
            <person name="Schneider L."/>
            <person name="Shu S."/>
            <person name="Stevenson D.W."/>
            <person name="Thummler F."/>
            <person name="Tillich M."/>
            <person name="Villarreal Aguilar J.C."/>
            <person name="Widiez T."/>
            <person name="Wong G.K."/>
            <person name="Wymore A."/>
            <person name="Zhang Y."/>
            <person name="Zimmer A.D."/>
            <person name="Quatrano R.S."/>
            <person name="Mayer K.F.X."/>
            <person name="Goodstein D."/>
            <person name="Casacuberta J.M."/>
            <person name="Vandepoele K."/>
            <person name="Reski R."/>
            <person name="Cuming A.C."/>
            <person name="Tuskan G.A."/>
            <person name="Maumus F."/>
            <person name="Salse J."/>
            <person name="Schmutz J."/>
            <person name="Rensing S.A."/>
        </authorList>
    </citation>
    <scope>NUCLEOTIDE SEQUENCE [LARGE SCALE GENOMIC DNA]</scope>
    <source>
        <strain evidence="2 3">cv. Gransden 2004</strain>
    </source>
</reference>
<organism evidence="1">
    <name type="scientific">Physcomitrium patens</name>
    <name type="common">Spreading-leaved earth moss</name>
    <name type="synonym">Physcomitrella patens</name>
    <dbReference type="NCBI Taxonomy" id="3218"/>
    <lineage>
        <taxon>Eukaryota</taxon>
        <taxon>Viridiplantae</taxon>
        <taxon>Streptophyta</taxon>
        <taxon>Embryophyta</taxon>
        <taxon>Bryophyta</taxon>
        <taxon>Bryophytina</taxon>
        <taxon>Bryopsida</taxon>
        <taxon>Funariidae</taxon>
        <taxon>Funariales</taxon>
        <taxon>Funariaceae</taxon>
        <taxon>Physcomitrium</taxon>
    </lineage>
</organism>
<sequence>MVPFVRKGCIQHMKRQKTNRVLVKFFPIDWSINGRCGVPTTEIGCKTPSVAALSDSNDYLNCFQNLEYW</sequence>
<gene>
    <name evidence="1" type="ORF">PHYPA_024608</name>
</gene>
<reference evidence="2" key="3">
    <citation type="submission" date="2020-12" db="UniProtKB">
        <authorList>
            <consortium name="EnsemblPlants"/>
        </authorList>
    </citation>
    <scope>IDENTIFICATION</scope>
</reference>
<evidence type="ECO:0000313" key="3">
    <source>
        <dbReference type="Proteomes" id="UP000006727"/>
    </source>
</evidence>
<dbReference type="AlphaFoldDB" id="A0A2K1ITR0"/>
<dbReference type="Proteomes" id="UP000006727">
    <property type="component" value="Chromosome 20"/>
</dbReference>
<reference evidence="1 3" key="1">
    <citation type="journal article" date="2008" name="Science">
        <title>The Physcomitrella genome reveals evolutionary insights into the conquest of land by plants.</title>
        <authorList>
            <person name="Rensing S."/>
            <person name="Lang D."/>
            <person name="Zimmer A."/>
            <person name="Terry A."/>
            <person name="Salamov A."/>
            <person name="Shapiro H."/>
            <person name="Nishiyama T."/>
            <person name="Perroud P.-F."/>
            <person name="Lindquist E."/>
            <person name="Kamisugi Y."/>
            <person name="Tanahashi T."/>
            <person name="Sakakibara K."/>
            <person name="Fujita T."/>
            <person name="Oishi K."/>
            <person name="Shin-I T."/>
            <person name="Kuroki Y."/>
            <person name="Toyoda A."/>
            <person name="Suzuki Y."/>
            <person name="Hashimoto A."/>
            <person name="Yamaguchi K."/>
            <person name="Sugano A."/>
            <person name="Kohara Y."/>
            <person name="Fujiyama A."/>
            <person name="Anterola A."/>
            <person name="Aoki S."/>
            <person name="Ashton N."/>
            <person name="Barbazuk W.B."/>
            <person name="Barker E."/>
            <person name="Bennetzen J."/>
            <person name="Bezanilla M."/>
            <person name="Blankenship R."/>
            <person name="Cho S.H."/>
            <person name="Dutcher S."/>
            <person name="Estelle M."/>
            <person name="Fawcett J.A."/>
            <person name="Gundlach H."/>
            <person name="Hanada K."/>
            <person name="Heyl A."/>
            <person name="Hicks K.A."/>
            <person name="Hugh J."/>
            <person name="Lohr M."/>
            <person name="Mayer K."/>
            <person name="Melkozernov A."/>
            <person name="Murata T."/>
            <person name="Nelson D."/>
            <person name="Pils B."/>
            <person name="Prigge M."/>
            <person name="Reiss B."/>
            <person name="Renner T."/>
            <person name="Rombauts S."/>
            <person name="Rushton P."/>
            <person name="Sanderfoot A."/>
            <person name="Schween G."/>
            <person name="Shiu S.-H."/>
            <person name="Stueber K."/>
            <person name="Theodoulou F.L."/>
            <person name="Tu H."/>
            <person name="Van de Peer Y."/>
            <person name="Verrier P.J."/>
            <person name="Waters E."/>
            <person name="Wood A."/>
            <person name="Yang L."/>
            <person name="Cove D."/>
            <person name="Cuming A."/>
            <person name="Hasebe M."/>
            <person name="Lucas S."/>
            <person name="Mishler D.B."/>
            <person name="Reski R."/>
            <person name="Grigoriev I."/>
            <person name="Quatrano R.S."/>
            <person name="Boore J.L."/>
        </authorList>
    </citation>
    <scope>NUCLEOTIDE SEQUENCE [LARGE SCALE GENOMIC DNA]</scope>
    <source>
        <strain evidence="2 3">cv. Gransden 2004</strain>
    </source>
</reference>
<keyword evidence="3" id="KW-1185">Reference proteome</keyword>
<dbReference type="EnsemblPlants" id="Pp3c20_2485V3.1">
    <property type="protein sequence ID" value="PAC:32947680.CDS.1"/>
    <property type="gene ID" value="Pp3c20_2485"/>
</dbReference>
<protein>
    <submittedName>
        <fullName evidence="1 2">Uncharacterized protein</fullName>
    </submittedName>
</protein>
<name>A0A2K1ITR0_PHYPA</name>
<proteinExistence type="predicted"/>
<dbReference type="Gramene" id="Pp3c20_2485V3.1">
    <property type="protein sequence ID" value="PAC:32947680.CDS.1"/>
    <property type="gene ID" value="Pp3c20_2485"/>
</dbReference>